<feature type="domain" description="LamG-like jellyroll fold" evidence="6">
    <location>
        <begin position="885"/>
        <end position="1018"/>
    </location>
</feature>
<dbReference type="InterPro" id="IPR012334">
    <property type="entry name" value="Pectin_lyas_fold"/>
</dbReference>
<feature type="signal peptide" evidence="5">
    <location>
        <begin position="1"/>
        <end position="45"/>
    </location>
</feature>
<dbReference type="eggNOG" id="COG3534">
    <property type="taxonomic scope" value="Bacteria"/>
</dbReference>
<keyword evidence="2" id="KW-0964">Secreted</keyword>
<dbReference type="STRING" id="497964.CfE428DRAFT_6139"/>
<dbReference type="InParanoid" id="B4DB48"/>
<evidence type="ECO:0000256" key="2">
    <source>
        <dbReference type="ARBA" id="ARBA00022525"/>
    </source>
</evidence>
<organism evidence="7 8">
    <name type="scientific">Chthoniobacter flavus Ellin428</name>
    <dbReference type="NCBI Taxonomy" id="497964"/>
    <lineage>
        <taxon>Bacteria</taxon>
        <taxon>Pseudomonadati</taxon>
        <taxon>Verrucomicrobiota</taxon>
        <taxon>Spartobacteria</taxon>
        <taxon>Chthoniobacterales</taxon>
        <taxon>Chthoniobacteraceae</taxon>
        <taxon>Chthoniobacter</taxon>
    </lineage>
</organism>
<evidence type="ECO:0000256" key="1">
    <source>
        <dbReference type="ARBA" id="ARBA00004613"/>
    </source>
</evidence>
<dbReference type="eggNOG" id="COG3420">
    <property type="taxonomic scope" value="Bacteria"/>
</dbReference>
<dbReference type="EMBL" id="ABVL01000035">
    <property type="protein sequence ID" value="EDY16326.1"/>
    <property type="molecule type" value="Genomic_DNA"/>
</dbReference>
<feature type="domain" description="LamG-like jellyroll fold" evidence="6">
    <location>
        <begin position="1091"/>
        <end position="1224"/>
    </location>
</feature>
<dbReference type="Gene3D" id="2.160.20.10">
    <property type="entry name" value="Single-stranded right-handed beta-helix, Pectin lyase-like"/>
    <property type="match status" value="2"/>
</dbReference>
<dbReference type="InterPro" id="IPR013320">
    <property type="entry name" value="ConA-like_dom_sf"/>
</dbReference>
<dbReference type="Gene3D" id="2.60.120.200">
    <property type="match status" value="2"/>
</dbReference>
<dbReference type="PANTHER" id="PTHR40088:SF2">
    <property type="entry name" value="SECRETED SUGAR HYDROLASE"/>
    <property type="match status" value="1"/>
</dbReference>
<dbReference type="SUPFAM" id="SSF51126">
    <property type="entry name" value="Pectin lyase-like"/>
    <property type="match status" value="1"/>
</dbReference>
<feature type="chain" id="PRO_5002800670" evidence="5">
    <location>
        <begin position="46"/>
        <end position="1238"/>
    </location>
</feature>
<dbReference type="SUPFAM" id="SSF49899">
    <property type="entry name" value="Concanavalin A-like lectins/glucanases"/>
    <property type="match status" value="2"/>
</dbReference>
<dbReference type="AlphaFoldDB" id="B4DB48"/>
<dbReference type="Pfam" id="PF13385">
    <property type="entry name" value="Laminin_G_3"/>
    <property type="match status" value="2"/>
</dbReference>
<evidence type="ECO:0000313" key="8">
    <source>
        <dbReference type="Proteomes" id="UP000005824"/>
    </source>
</evidence>
<sequence length="1238" mass="132217">MTPLVSALPVDPCLRPGKIKTFERSYRSLLLAGVALLGLSSGADAATYYVATTGSNTTGNGSLTAPWQTIQYAANIMVAGDTCQIRAGVYRETVTVPRSGTAGSPITFQPYSNEVVTLSGTDAISGGWTLESTNVYYAAMTGSLGDGDQVFQGTGTQASLLMKPEARWPNAGSSFPWQNSSIKPSPDWAYIDSATYDANNQNGTLTDSSLPARAAGYWIGATVHVMGGYGWIMQFPTVTGSTGTTLTTNDANGANAAYKFTAGNEYYITGIKGEMDSPGEWFYDSAHSRLYLYSNTGAPTNVEAKKRNYGFDLRGRAYVTLQNLDFFACTIETDSGSTFGTYDGLSMKFLGHSVKNSSVHGLQVQANSVLRNSELAWDSQGLITARGDARIINNYLHDSGYIPGWTPMAAGTGARNLITYNTMAGAGREIMGAEGSAAIIDYNDLSNAMRLGTDGGVLHCGSAEAGNSIFCYNLLHDSPGPAGHLGASVMGFYLDNQSSDWVVHHNIIWNLPGYAMQINCTQNFIQFFNNTCWNAAEGALLTSFPMNEESGTHIFNNLFNGPPVGGTWDLSDIRYNLYTDPQFVAPTSHDFRLQSTSPAINQGTPIPGVTDGYLGAAPDMGALEYGGTDWTGLVGYKTVPPSPDPVYSMPSMSFANQVKDGSFESGALAPNWSTTGTISILSGTAWTDPRLRTGSYDLQFGVGTTSEVSQTVSGLLPNRRYKVYGGVRRTDASTVVKLGVRNYGFNAVETVADIVDRTTPLAPGESRNGDATWWTEYNRSFVTGPSSTSAQIYLNVTIPTGNAPVYADDFGVELMEEQDPQPGNMPLLEYPLNETSGVTAYDGTTHGLNGTLNGGATWGLGVSGNALYLNGTDAYLTTPAMATPAEITVGCWAKSNTTTWNDNGFLVSKRPSFVLHPNMGTKDVRFFVTIGGVAKTVYFTAPAGFDITQWHHYAGVYSPSLGKLAIYVDGVHASSAAVSGAIDADSGQIFIGKDDYPGRFFNGSIDDVRIYDRALTDDEVAVAFNIDPSLILRFKLDETSGATQAWDASSNGLNGTVNGSATWTTGKVDGALGLNGTNAYVTSPAMASPTSEITVGCWAKSNTTTWNDYGFLVSKRPSFVLHPNMGTKDVRFFVTIGGVAKTVVFTAPAGFDITQWHHYLGEYSASAGLVSIYVDGVFKGSISATGNIDPDSGQIFIGKDDYTGRFFNGTIDDVQIYSRALSWDEVLDLSVRTNGPPY</sequence>
<gene>
    <name evidence="7" type="ORF">CfE428DRAFT_6139</name>
</gene>
<dbReference type="InterPro" id="IPR011050">
    <property type="entry name" value="Pectin_lyase_fold/virulence"/>
</dbReference>
<keyword evidence="3 5" id="KW-0732">Signal</keyword>
<dbReference type="Gene3D" id="2.60.120.260">
    <property type="entry name" value="Galactose-binding domain-like"/>
    <property type="match status" value="1"/>
</dbReference>
<reference evidence="7 8" key="1">
    <citation type="journal article" date="2011" name="J. Bacteriol.">
        <title>Genome sequence of Chthoniobacter flavus Ellin428, an aerobic heterotrophic soil bacterium.</title>
        <authorList>
            <person name="Kant R."/>
            <person name="van Passel M.W."/>
            <person name="Palva A."/>
            <person name="Lucas S."/>
            <person name="Lapidus A."/>
            <person name="Glavina Del Rio T."/>
            <person name="Dalin E."/>
            <person name="Tice H."/>
            <person name="Bruce D."/>
            <person name="Goodwin L."/>
            <person name="Pitluck S."/>
            <person name="Larimer F.W."/>
            <person name="Land M.L."/>
            <person name="Hauser L."/>
            <person name="Sangwan P."/>
            <person name="de Vos W.M."/>
            <person name="Janssen P.H."/>
            <person name="Smidt H."/>
        </authorList>
    </citation>
    <scope>NUCLEOTIDE SEQUENCE [LARGE SCALE GENOMIC DNA]</scope>
    <source>
        <strain evidence="7 8">Ellin428</strain>
    </source>
</reference>
<accession>B4DB48</accession>
<comment type="caution">
    <text evidence="7">The sequence shown here is derived from an EMBL/GenBank/DDBJ whole genome shotgun (WGS) entry which is preliminary data.</text>
</comment>
<dbReference type="InterPro" id="IPR052052">
    <property type="entry name" value="Polysaccharide_Lyase_9"/>
</dbReference>
<dbReference type="GO" id="GO:0005576">
    <property type="term" value="C:extracellular region"/>
    <property type="evidence" value="ECO:0007669"/>
    <property type="project" value="UniProtKB-SubCell"/>
</dbReference>
<evidence type="ECO:0000256" key="4">
    <source>
        <dbReference type="ARBA" id="ARBA00023157"/>
    </source>
</evidence>
<evidence type="ECO:0000313" key="7">
    <source>
        <dbReference type="EMBL" id="EDY16326.1"/>
    </source>
</evidence>
<keyword evidence="4" id="KW-1015">Disulfide bond</keyword>
<dbReference type="InterPro" id="IPR006558">
    <property type="entry name" value="LamG-like"/>
</dbReference>
<keyword evidence="8" id="KW-1185">Reference proteome</keyword>
<dbReference type="GO" id="GO:0016837">
    <property type="term" value="F:carbon-oxygen lyase activity, acting on polysaccharides"/>
    <property type="evidence" value="ECO:0007669"/>
    <property type="project" value="TreeGrafter"/>
</dbReference>
<name>B4DB48_9BACT</name>
<dbReference type="Proteomes" id="UP000005824">
    <property type="component" value="Unassembled WGS sequence"/>
</dbReference>
<comment type="subcellular location">
    <subcellularLocation>
        <location evidence="1">Secreted</location>
    </subcellularLocation>
</comment>
<evidence type="ECO:0000256" key="5">
    <source>
        <dbReference type="SAM" id="SignalP"/>
    </source>
</evidence>
<proteinExistence type="predicted"/>
<protein>
    <submittedName>
        <fullName evidence="7">Carbohydrate-binding CenC domain protein</fullName>
    </submittedName>
</protein>
<evidence type="ECO:0000259" key="6">
    <source>
        <dbReference type="SMART" id="SM00560"/>
    </source>
</evidence>
<evidence type="ECO:0000256" key="3">
    <source>
        <dbReference type="ARBA" id="ARBA00022729"/>
    </source>
</evidence>
<dbReference type="PANTHER" id="PTHR40088">
    <property type="entry name" value="PECTATE LYASE (EUROFUNG)"/>
    <property type="match status" value="1"/>
</dbReference>
<dbReference type="SMART" id="SM00560">
    <property type="entry name" value="LamGL"/>
    <property type="match status" value="2"/>
</dbReference>